<evidence type="ECO:0000313" key="4">
    <source>
        <dbReference type="Proteomes" id="UP000680116"/>
    </source>
</evidence>
<evidence type="ECO:0000313" key="3">
    <source>
        <dbReference type="EMBL" id="CAG4975793.1"/>
    </source>
</evidence>
<feature type="signal peptide" evidence="2">
    <location>
        <begin position="1"/>
        <end position="21"/>
    </location>
</feature>
<reference evidence="3 4" key="1">
    <citation type="submission" date="2021-04" db="EMBL/GenBank/DDBJ databases">
        <authorList>
            <person name="Rodrigo-Torres L."/>
            <person name="Arahal R. D."/>
            <person name="Lucena T."/>
        </authorList>
    </citation>
    <scope>NUCLEOTIDE SEQUENCE [LARGE SCALE GENOMIC DNA]</scope>
    <source>
        <strain evidence="3 4">CECT 30171</strain>
    </source>
</reference>
<name>A0ABN7R5B7_9GAMM</name>
<feature type="compositionally biased region" description="Low complexity" evidence="1">
    <location>
        <begin position="29"/>
        <end position="54"/>
    </location>
</feature>
<gene>
    <name evidence="3" type="ORF">LYB30171_02011</name>
</gene>
<proteinExistence type="predicted"/>
<organism evidence="3 4">
    <name type="scientific">Novilysobacter luteus</name>
    <dbReference type="NCBI Taxonomy" id="2822368"/>
    <lineage>
        <taxon>Bacteria</taxon>
        <taxon>Pseudomonadati</taxon>
        <taxon>Pseudomonadota</taxon>
        <taxon>Gammaproteobacteria</taxon>
        <taxon>Lysobacterales</taxon>
        <taxon>Lysobacteraceae</taxon>
        <taxon>Novilysobacter</taxon>
    </lineage>
</organism>
<keyword evidence="4" id="KW-1185">Reference proteome</keyword>
<evidence type="ECO:0000256" key="1">
    <source>
        <dbReference type="SAM" id="MobiDB-lite"/>
    </source>
</evidence>
<evidence type="ECO:0000256" key="2">
    <source>
        <dbReference type="SAM" id="SignalP"/>
    </source>
</evidence>
<keyword evidence="2" id="KW-0732">Signal</keyword>
<dbReference type="Proteomes" id="UP000680116">
    <property type="component" value="Chromosome"/>
</dbReference>
<protein>
    <recommendedName>
        <fullName evidence="5">Lipoprotein</fullName>
    </recommendedName>
</protein>
<sequence length="166" mass="17428">MTAPRLFAALALVGLLAACTAEETADPQDGATAPDTTASPAPVDASAPPATTANSPMVDVTAFIAGGNEPFWSVEVDGDALIYSTPEQMPGLVLQATREARDGNVVYRGEHDGREFELELRDQPCQDSMSGWRHDFTARFDWGATTMTGCARRTGDPVGEAPDAAG</sequence>
<feature type="chain" id="PRO_5045273566" description="Lipoprotein" evidence="2">
    <location>
        <begin position="22"/>
        <end position="166"/>
    </location>
</feature>
<accession>A0ABN7R5B7</accession>
<dbReference type="PROSITE" id="PS51257">
    <property type="entry name" value="PROKAR_LIPOPROTEIN"/>
    <property type="match status" value="1"/>
</dbReference>
<dbReference type="EMBL" id="OU015430">
    <property type="protein sequence ID" value="CAG4975793.1"/>
    <property type="molecule type" value="Genomic_DNA"/>
</dbReference>
<dbReference type="RefSeq" id="WP_215218553.1">
    <property type="nucleotide sequence ID" value="NZ_OU015430.1"/>
</dbReference>
<evidence type="ECO:0008006" key="5">
    <source>
        <dbReference type="Google" id="ProtNLM"/>
    </source>
</evidence>
<feature type="region of interest" description="Disordered" evidence="1">
    <location>
        <begin position="24"/>
        <end position="54"/>
    </location>
</feature>